<dbReference type="SUPFAM" id="SSF49899">
    <property type="entry name" value="Concanavalin A-like lectins/glucanases"/>
    <property type="match status" value="1"/>
</dbReference>
<evidence type="ECO:0000313" key="4">
    <source>
        <dbReference type="EMBL" id="GAG38963.1"/>
    </source>
</evidence>
<dbReference type="PANTHER" id="PTHR47635">
    <property type="entry name" value="CUB DOMAIN-CONTAINING PROTEIN"/>
    <property type="match status" value="1"/>
</dbReference>
<dbReference type="EMBL" id="BARS01040735">
    <property type="protein sequence ID" value="GAG38963.1"/>
    <property type="molecule type" value="Genomic_DNA"/>
</dbReference>
<dbReference type="SMART" id="SM00560">
    <property type="entry name" value="LamGL"/>
    <property type="match status" value="1"/>
</dbReference>
<evidence type="ECO:0000256" key="2">
    <source>
        <dbReference type="ARBA" id="ARBA00023157"/>
    </source>
</evidence>
<evidence type="ECO:0000259" key="3">
    <source>
        <dbReference type="SMART" id="SM00560"/>
    </source>
</evidence>
<keyword evidence="2" id="KW-1015">Disulfide bond</keyword>
<dbReference type="Gene3D" id="2.60.120.200">
    <property type="match status" value="1"/>
</dbReference>
<organism evidence="4">
    <name type="scientific">marine sediment metagenome</name>
    <dbReference type="NCBI Taxonomy" id="412755"/>
    <lineage>
        <taxon>unclassified sequences</taxon>
        <taxon>metagenomes</taxon>
        <taxon>ecological metagenomes</taxon>
    </lineage>
</organism>
<dbReference type="InterPro" id="IPR006558">
    <property type="entry name" value="LamG-like"/>
</dbReference>
<accession>X0XQQ8</accession>
<keyword evidence="1" id="KW-0732">Signal</keyword>
<comment type="caution">
    <text evidence="4">The sequence shown here is derived from an EMBL/GenBank/DDBJ whole genome shotgun (WGS) entry which is preliminary data.</text>
</comment>
<dbReference type="PANTHER" id="PTHR47635:SF2">
    <property type="entry name" value="LAMG-LIKE JELLYROLL FOLD DOMAIN-CONTAINING PROTEIN"/>
    <property type="match status" value="1"/>
</dbReference>
<feature type="non-terminal residue" evidence="4">
    <location>
        <position position="253"/>
    </location>
</feature>
<sequence>LIGYWKFDETSGTTAQDATGNGNDGTLNGDPQWAAGMLDGALEFDGEGDYVDIGDDPIFNITDQITVACWIKVSQFTDDWQAIFTMGDDSWRLQRQTTTDNLCWACTGVTGTPGDWWLHGDVNVNDGEWHHTTGVYDGSKYYLYVDGDLDASKDASGTISISSFPVFIGANAQQSGREFEGLIDDVRIYKRALMDTEILGVMSGGGAEYPLASGPVPADSALHSDTWASISWRAGDYAISHDVYLGDNFDDVN</sequence>
<dbReference type="AlphaFoldDB" id="X0XQQ8"/>
<name>X0XQQ8_9ZZZZ</name>
<proteinExistence type="predicted"/>
<dbReference type="Pfam" id="PF13385">
    <property type="entry name" value="Laminin_G_3"/>
    <property type="match status" value="1"/>
</dbReference>
<gene>
    <name evidence="4" type="ORF">S01H1_62053</name>
</gene>
<reference evidence="4" key="1">
    <citation type="journal article" date="2014" name="Front. Microbiol.">
        <title>High frequency of phylogenetically diverse reductive dehalogenase-homologous genes in deep subseafloor sedimentary metagenomes.</title>
        <authorList>
            <person name="Kawai M."/>
            <person name="Futagami T."/>
            <person name="Toyoda A."/>
            <person name="Takaki Y."/>
            <person name="Nishi S."/>
            <person name="Hori S."/>
            <person name="Arai W."/>
            <person name="Tsubouchi T."/>
            <person name="Morono Y."/>
            <person name="Uchiyama I."/>
            <person name="Ito T."/>
            <person name="Fujiyama A."/>
            <person name="Inagaki F."/>
            <person name="Takami H."/>
        </authorList>
    </citation>
    <scope>NUCLEOTIDE SEQUENCE</scope>
    <source>
        <strain evidence="4">Expedition CK06-06</strain>
    </source>
</reference>
<dbReference type="InterPro" id="IPR013320">
    <property type="entry name" value="ConA-like_dom_sf"/>
</dbReference>
<feature type="non-terminal residue" evidence="4">
    <location>
        <position position="1"/>
    </location>
</feature>
<feature type="domain" description="LamG-like jellyroll fold" evidence="3">
    <location>
        <begin position="63"/>
        <end position="196"/>
    </location>
</feature>
<evidence type="ECO:0000256" key="1">
    <source>
        <dbReference type="ARBA" id="ARBA00022729"/>
    </source>
</evidence>
<protein>
    <recommendedName>
        <fullName evidence="3">LamG-like jellyroll fold domain-containing protein</fullName>
    </recommendedName>
</protein>